<evidence type="ECO:0000313" key="3">
    <source>
        <dbReference type="Proteomes" id="UP000023152"/>
    </source>
</evidence>
<protein>
    <submittedName>
        <fullName evidence="2">Uncharacterized protein</fullName>
    </submittedName>
</protein>
<evidence type="ECO:0000313" key="2">
    <source>
        <dbReference type="EMBL" id="ETO11792.1"/>
    </source>
</evidence>
<feature type="compositionally biased region" description="Basic residues" evidence="1">
    <location>
        <begin position="94"/>
        <end position="103"/>
    </location>
</feature>
<feature type="non-terminal residue" evidence="2">
    <location>
        <position position="1"/>
    </location>
</feature>
<feature type="compositionally biased region" description="Polar residues" evidence="1">
    <location>
        <begin position="61"/>
        <end position="74"/>
    </location>
</feature>
<dbReference type="EMBL" id="ASPP01022033">
    <property type="protein sequence ID" value="ETO11792.1"/>
    <property type="molecule type" value="Genomic_DNA"/>
</dbReference>
<dbReference type="Proteomes" id="UP000023152">
    <property type="component" value="Unassembled WGS sequence"/>
</dbReference>
<feature type="region of interest" description="Disordered" evidence="1">
    <location>
        <begin position="59"/>
        <end position="104"/>
    </location>
</feature>
<dbReference type="AlphaFoldDB" id="X6MEE1"/>
<comment type="caution">
    <text evidence="2">The sequence shown here is derived from an EMBL/GenBank/DDBJ whole genome shotgun (WGS) entry which is preliminary data.</text>
</comment>
<organism evidence="2 3">
    <name type="scientific">Reticulomyxa filosa</name>
    <dbReference type="NCBI Taxonomy" id="46433"/>
    <lineage>
        <taxon>Eukaryota</taxon>
        <taxon>Sar</taxon>
        <taxon>Rhizaria</taxon>
        <taxon>Retaria</taxon>
        <taxon>Foraminifera</taxon>
        <taxon>Monothalamids</taxon>
        <taxon>Reticulomyxidae</taxon>
        <taxon>Reticulomyxa</taxon>
    </lineage>
</organism>
<evidence type="ECO:0000256" key="1">
    <source>
        <dbReference type="SAM" id="MobiDB-lite"/>
    </source>
</evidence>
<dbReference type="OrthoDB" id="411871at2759"/>
<name>X6MEE1_RETFI</name>
<accession>X6MEE1</accession>
<gene>
    <name evidence="2" type="ORF">RFI_25584</name>
</gene>
<keyword evidence="3" id="KW-1185">Reference proteome</keyword>
<reference evidence="2 3" key="1">
    <citation type="journal article" date="2013" name="Curr. Biol.">
        <title>The Genome of the Foraminiferan Reticulomyxa filosa.</title>
        <authorList>
            <person name="Glockner G."/>
            <person name="Hulsmann N."/>
            <person name="Schleicher M."/>
            <person name="Noegel A.A."/>
            <person name="Eichinger L."/>
            <person name="Gallinger C."/>
            <person name="Pawlowski J."/>
            <person name="Sierra R."/>
            <person name="Euteneuer U."/>
            <person name="Pillet L."/>
            <person name="Moustafa A."/>
            <person name="Platzer M."/>
            <person name="Groth M."/>
            <person name="Szafranski K."/>
            <person name="Schliwa M."/>
        </authorList>
    </citation>
    <scope>NUCLEOTIDE SEQUENCE [LARGE SCALE GENOMIC DNA]</scope>
</reference>
<proteinExistence type="predicted"/>
<sequence>RLRNQGDIGRLWISNTRFHKMPIVKMLLSKTEDVVKILKDNDIQIGCNKGRCIPEKKTIPIKSNMQRQPKNYSYTDAAKGQGSNGNEIKNGPQKPKKNKRKNNKMLQNRLRLKRSIDNWMQSINPNALGSTETLDKAVESWTKCVVDATIGIRTIWKGNKPWWSDSLC</sequence>